<keyword evidence="4" id="KW-1133">Transmembrane helix</keyword>
<dbReference type="PANTHER" id="PTHR30093:SF44">
    <property type="entry name" value="TYPE II SECRETION SYSTEM CORE PROTEIN G"/>
    <property type="match status" value="1"/>
</dbReference>
<evidence type="ECO:0000256" key="2">
    <source>
        <dbReference type="ARBA" id="ARBA00022481"/>
    </source>
</evidence>
<dbReference type="PROSITE" id="PS00409">
    <property type="entry name" value="PROKAR_NTER_METHYL"/>
    <property type="match status" value="1"/>
</dbReference>
<dbReference type="SUPFAM" id="SSF54523">
    <property type="entry name" value="Pili subunits"/>
    <property type="match status" value="1"/>
</dbReference>
<reference evidence="6 7" key="1">
    <citation type="journal article" date="2024" name="Appl. Environ. Microbiol.">
        <title>Pontiella agarivorans sp. nov., a novel marine anaerobic bacterium capable of degrading macroalgal polysaccharides and fixing nitrogen.</title>
        <authorList>
            <person name="Liu N."/>
            <person name="Kivenson V."/>
            <person name="Peng X."/>
            <person name="Cui Z."/>
            <person name="Lankiewicz T.S."/>
            <person name="Gosselin K.M."/>
            <person name="English C.J."/>
            <person name="Blair E.M."/>
            <person name="O'Malley M.A."/>
            <person name="Valentine D.L."/>
        </authorList>
    </citation>
    <scope>NUCLEOTIDE SEQUENCE [LARGE SCALE GENOMIC DNA]</scope>
    <source>
        <strain evidence="6 7">NLcol2</strain>
    </source>
</reference>
<dbReference type="NCBIfam" id="TIGR02532">
    <property type="entry name" value="IV_pilin_GFxxxE"/>
    <property type="match status" value="1"/>
</dbReference>
<comment type="subcellular location">
    <subcellularLocation>
        <location evidence="1">Membrane</location>
        <topology evidence="1">Single-pass membrane protein</topology>
    </subcellularLocation>
</comment>
<dbReference type="InterPro" id="IPR012902">
    <property type="entry name" value="N_methyl_site"/>
</dbReference>
<organism evidence="6 7">
    <name type="scientific">Pontiella agarivorans</name>
    <dbReference type="NCBI Taxonomy" id="3038953"/>
    <lineage>
        <taxon>Bacteria</taxon>
        <taxon>Pseudomonadati</taxon>
        <taxon>Kiritimatiellota</taxon>
        <taxon>Kiritimatiellia</taxon>
        <taxon>Kiritimatiellales</taxon>
        <taxon>Pontiellaceae</taxon>
        <taxon>Pontiella</taxon>
    </lineage>
</organism>
<protein>
    <submittedName>
        <fullName evidence="6">Type II secretion system protein</fullName>
    </submittedName>
</protein>
<dbReference type="RefSeq" id="WP_322609107.1">
    <property type="nucleotide sequence ID" value="NZ_JARVCO010000010.1"/>
</dbReference>
<evidence type="ECO:0000256" key="4">
    <source>
        <dbReference type="ARBA" id="ARBA00022989"/>
    </source>
</evidence>
<name>A0ABU5MYR4_9BACT</name>
<evidence type="ECO:0000313" key="6">
    <source>
        <dbReference type="EMBL" id="MDZ8119323.1"/>
    </source>
</evidence>
<comment type="caution">
    <text evidence="6">The sequence shown here is derived from an EMBL/GenBank/DDBJ whole genome shotgun (WGS) entry which is preliminary data.</text>
</comment>
<accession>A0ABU5MYR4</accession>
<keyword evidence="7" id="KW-1185">Reference proteome</keyword>
<evidence type="ECO:0000256" key="5">
    <source>
        <dbReference type="ARBA" id="ARBA00023136"/>
    </source>
</evidence>
<dbReference type="Pfam" id="PF07963">
    <property type="entry name" value="N_methyl"/>
    <property type="match status" value="1"/>
</dbReference>
<proteinExistence type="predicted"/>
<dbReference type="PANTHER" id="PTHR30093">
    <property type="entry name" value="GENERAL SECRETION PATHWAY PROTEIN G"/>
    <property type="match status" value="1"/>
</dbReference>
<dbReference type="EMBL" id="JARVCO010000010">
    <property type="protein sequence ID" value="MDZ8119323.1"/>
    <property type="molecule type" value="Genomic_DNA"/>
</dbReference>
<gene>
    <name evidence="6" type="ORF">P9H32_11880</name>
</gene>
<dbReference type="Proteomes" id="UP001290861">
    <property type="component" value="Unassembled WGS sequence"/>
</dbReference>
<evidence type="ECO:0000256" key="3">
    <source>
        <dbReference type="ARBA" id="ARBA00022692"/>
    </source>
</evidence>
<evidence type="ECO:0000313" key="7">
    <source>
        <dbReference type="Proteomes" id="UP001290861"/>
    </source>
</evidence>
<dbReference type="InterPro" id="IPR045584">
    <property type="entry name" value="Pilin-like"/>
</dbReference>
<dbReference type="Gene3D" id="3.30.700.10">
    <property type="entry name" value="Glycoprotein, Type 4 Pilin"/>
    <property type="match status" value="1"/>
</dbReference>
<sequence length="162" mass="17774">MKTRGFTLIELLVVMVILGLLLTLGSKGLRAARISAKKAKAHVEMKAIETGVMAYFNKYGKLPAPDSFQGLEDYSDSAGIFRVITGKDEGLNPAKIVFLESQRETAGVFTDPWGAQYQVVLDTDYDGFVEINDIRASRKTGAVSTGLYDVTGNTNDLLFSWR</sequence>
<keyword evidence="2" id="KW-0488">Methylation</keyword>
<keyword evidence="3" id="KW-0812">Transmembrane</keyword>
<keyword evidence="5" id="KW-0472">Membrane</keyword>
<evidence type="ECO:0000256" key="1">
    <source>
        <dbReference type="ARBA" id="ARBA00004167"/>
    </source>
</evidence>